<name>A0A6A6UXH2_9PLEO</name>
<evidence type="ECO:0000256" key="1">
    <source>
        <dbReference type="SAM" id="MobiDB-lite"/>
    </source>
</evidence>
<sequence length="840" mass="93696">MAVPSPDGDASAPGQLPEDEGYYSRDISRNTSTNSNIPTLSSLKTDELIDGCDSRLDDGQHEVPDPGPAAAGCSQNLNLCSYCVQTILSSTESHGTHHVTIEPARESVKSRCIFCTDLYGDQKNAEWTQYTWAIRSTGRTRNDRPSIAVAFRPAVRAGDSSQPFHRAIKYHVLSEQDMGSIPTEEALGDSTDPRISKGAQLRDWIKTCDDTHPHCYKHRDGAFVPTRLVDLDCEDQGMVRVVETKKHGINTRYCTLSHSWGAAQFLTLTTATESRLTGPGCRIDELTPNFQQAIEVARFIGLRYVWIDSLCIRQGEGGDFKTEGQLMHKVYRFSYCNIAIADSADSEGGLFRDRKPASAILPARYESDGRGKFDAGTWRIVREDLWERELLGTKIYTRGWVFQVERMLSPRILHFAQSQIFWDCAKLSACETLPQGLPNALDTISSTDRHWRGRIQISGQAEHDAPLVGANDDSIETFWKNALLNYTSCNLTNQTDKTMAIWSIAKIARDEFLKELCDAYGQDLGAEYGEEYGGGLWTRALEEQLAWRMKNPGVEGARIPDLQIKNPSWSWASVKGPVLAHDRLCPERMYTVTKHDGESPIEFDVEDYGDNRDEEPTLKTFSLEMMGYKGKAALEETPAQGVFTMALPSANGHEDEDSGTFDVYLDEALAENGGREMDFIILAASATAYIGGFPREMTTEEEEGFFTSSNTDETTGNEPDSNDFYQPDFEGPVTYSGTGLLLTPHSVYAAQQNAVYQALRKELDARDPGFQEKVPWGVKTLKQKTEDMEKVVAMLAKREEEGEGEAKDWYRRVGAITFKGVGRGVWEGLKQGGMRKVWVA</sequence>
<evidence type="ECO:0000313" key="3">
    <source>
        <dbReference type="EMBL" id="KAF2741687.1"/>
    </source>
</evidence>
<accession>A0A6A6UXH2</accession>
<evidence type="ECO:0000259" key="2">
    <source>
        <dbReference type="Pfam" id="PF06985"/>
    </source>
</evidence>
<dbReference type="PANTHER" id="PTHR33112">
    <property type="entry name" value="DOMAIN PROTEIN, PUTATIVE-RELATED"/>
    <property type="match status" value="1"/>
</dbReference>
<dbReference type="PANTHER" id="PTHR33112:SF10">
    <property type="entry name" value="TOL"/>
    <property type="match status" value="1"/>
</dbReference>
<reference evidence="3" key="1">
    <citation type="journal article" date="2020" name="Stud. Mycol.">
        <title>101 Dothideomycetes genomes: a test case for predicting lifestyles and emergence of pathogens.</title>
        <authorList>
            <person name="Haridas S."/>
            <person name="Albert R."/>
            <person name="Binder M."/>
            <person name="Bloem J."/>
            <person name="Labutti K."/>
            <person name="Salamov A."/>
            <person name="Andreopoulos B."/>
            <person name="Baker S."/>
            <person name="Barry K."/>
            <person name="Bills G."/>
            <person name="Bluhm B."/>
            <person name="Cannon C."/>
            <person name="Castanera R."/>
            <person name="Culley D."/>
            <person name="Daum C."/>
            <person name="Ezra D."/>
            <person name="Gonzalez J."/>
            <person name="Henrissat B."/>
            <person name="Kuo A."/>
            <person name="Liang C."/>
            <person name="Lipzen A."/>
            <person name="Lutzoni F."/>
            <person name="Magnuson J."/>
            <person name="Mondo S."/>
            <person name="Nolan M."/>
            <person name="Ohm R."/>
            <person name="Pangilinan J."/>
            <person name="Park H.-J."/>
            <person name="Ramirez L."/>
            <person name="Alfaro M."/>
            <person name="Sun H."/>
            <person name="Tritt A."/>
            <person name="Yoshinaga Y."/>
            <person name="Zwiers L.-H."/>
            <person name="Turgeon B."/>
            <person name="Goodwin S."/>
            <person name="Spatafora J."/>
            <person name="Crous P."/>
            <person name="Grigoriev I."/>
        </authorList>
    </citation>
    <scope>NUCLEOTIDE SEQUENCE</scope>
    <source>
        <strain evidence="3">CBS 119925</strain>
    </source>
</reference>
<dbReference type="AlphaFoldDB" id="A0A6A6UXH2"/>
<feature type="compositionally biased region" description="Polar residues" evidence="1">
    <location>
        <begin position="29"/>
        <end position="40"/>
    </location>
</feature>
<protein>
    <submittedName>
        <fullName evidence="3">HET-domain-containing protein</fullName>
    </submittedName>
</protein>
<dbReference type="EMBL" id="MU006631">
    <property type="protein sequence ID" value="KAF2741687.1"/>
    <property type="molecule type" value="Genomic_DNA"/>
</dbReference>
<organism evidence="3 4">
    <name type="scientific">Sporormia fimetaria CBS 119925</name>
    <dbReference type="NCBI Taxonomy" id="1340428"/>
    <lineage>
        <taxon>Eukaryota</taxon>
        <taxon>Fungi</taxon>
        <taxon>Dikarya</taxon>
        <taxon>Ascomycota</taxon>
        <taxon>Pezizomycotina</taxon>
        <taxon>Dothideomycetes</taxon>
        <taxon>Pleosporomycetidae</taxon>
        <taxon>Pleosporales</taxon>
        <taxon>Sporormiaceae</taxon>
        <taxon>Sporormia</taxon>
    </lineage>
</organism>
<dbReference type="Pfam" id="PF06985">
    <property type="entry name" value="HET"/>
    <property type="match status" value="1"/>
</dbReference>
<proteinExistence type="predicted"/>
<evidence type="ECO:0000313" key="4">
    <source>
        <dbReference type="Proteomes" id="UP000799440"/>
    </source>
</evidence>
<dbReference type="OrthoDB" id="5362512at2759"/>
<dbReference type="InterPro" id="IPR010730">
    <property type="entry name" value="HET"/>
</dbReference>
<keyword evidence="4" id="KW-1185">Reference proteome</keyword>
<feature type="region of interest" description="Disordered" evidence="1">
    <location>
        <begin position="700"/>
        <end position="726"/>
    </location>
</feature>
<feature type="region of interest" description="Disordered" evidence="1">
    <location>
        <begin position="1"/>
        <end position="40"/>
    </location>
</feature>
<feature type="compositionally biased region" description="Polar residues" evidence="1">
    <location>
        <begin position="706"/>
        <end position="719"/>
    </location>
</feature>
<feature type="domain" description="Heterokaryon incompatibility" evidence="2">
    <location>
        <begin position="253"/>
        <end position="403"/>
    </location>
</feature>
<dbReference type="Proteomes" id="UP000799440">
    <property type="component" value="Unassembled WGS sequence"/>
</dbReference>
<gene>
    <name evidence="3" type="ORF">M011DRAFT_514823</name>
</gene>